<evidence type="ECO:0008006" key="4">
    <source>
        <dbReference type="Google" id="ProtNLM"/>
    </source>
</evidence>
<comment type="caution">
    <text evidence="2">The sequence shown here is derived from an EMBL/GenBank/DDBJ whole genome shotgun (WGS) entry which is preliminary data.</text>
</comment>
<dbReference type="PANTHER" id="PTHR12475:SF4">
    <property type="entry name" value="PROTEIN THEM6"/>
    <property type="match status" value="1"/>
</dbReference>
<dbReference type="InterPro" id="IPR051490">
    <property type="entry name" value="THEM6_lcsJ_thioesterase"/>
</dbReference>
<keyword evidence="3" id="KW-1185">Reference proteome</keyword>
<sequence length="148" mass="17270">MDMNIHMNNASYNKNLDYARIEFLAMMFGNYGRDVKFANAGVQCFFLKEIKPWTKYTMKTRLRTWGPKWFYLEARFESGSTLHAFSIAKFCIKEKNGKTIPFEDFLKQAGFTVTEDDLKRREANYPTAEGLMQAEEHYLATTSTIKSL</sequence>
<dbReference type="InterPro" id="IPR029069">
    <property type="entry name" value="HotDog_dom_sf"/>
</dbReference>
<reference evidence="2 3" key="1">
    <citation type="journal article" date="2019" name="Sci. Rep.">
        <title>Comparative genomics of chytrid fungi reveal insights into the obligate biotrophic and pathogenic lifestyle of Synchytrium endobioticum.</title>
        <authorList>
            <person name="van de Vossenberg B.T.L.H."/>
            <person name="Warris S."/>
            <person name="Nguyen H.D.T."/>
            <person name="van Gent-Pelzer M.P.E."/>
            <person name="Joly D.L."/>
            <person name="van de Geest H.C."/>
            <person name="Bonants P.J.M."/>
            <person name="Smith D.S."/>
            <person name="Levesque C.A."/>
            <person name="van der Lee T.A.J."/>
        </authorList>
    </citation>
    <scope>NUCLEOTIDE SEQUENCE [LARGE SCALE GENOMIC DNA]</scope>
    <source>
        <strain evidence="2 3">JEL517</strain>
    </source>
</reference>
<dbReference type="AlphaFoldDB" id="A0A507CIK0"/>
<gene>
    <name evidence="2" type="ORF">SmJEL517_g00614</name>
</gene>
<dbReference type="CDD" id="cd00586">
    <property type="entry name" value="4HBT"/>
    <property type="match status" value="1"/>
</dbReference>
<protein>
    <recommendedName>
        <fullName evidence="4">Thioesterase</fullName>
    </recommendedName>
</protein>
<dbReference type="SUPFAM" id="SSF54637">
    <property type="entry name" value="Thioesterase/thiol ester dehydrase-isomerase"/>
    <property type="match status" value="1"/>
</dbReference>
<comment type="similarity">
    <text evidence="1">Belongs to the lcsJ thioesterase family.</text>
</comment>
<dbReference type="Pfam" id="PF13279">
    <property type="entry name" value="4HBT_2"/>
    <property type="match status" value="1"/>
</dbReference>
<evidence type="ECO:0000313" key="2">
    <source>
        <dbReference type="EMBL" id="TPX37545.1"/>
    </source>
</evidence>
<proteinExistence type="inferred from homology"/>
<dbReference type="PANTHER" id="PTHR12475">
    <property type="match status" value="1"/>
</dbReference>
<dbReference type="RefSeq" id="XP_031027456.1">
    <property type="nucleotide sequence ID" value="XM_031166543.1"/>
</dbReference>
<name>A0A507CIK0_9FUNG</name>
<dbReference type="Gene3D" id="3.10.129.10">
    <property type="entry name" value="Hotdog Thioesterase"/>
    <property type="match status" value="1"/>
</dbReference>
<dbReference type="EMBL" id="QEAO01000002">
    <property type="protein sequence ID" value="TPX37545.1"/>
    <property type="molecule type" value="Genomic_DNA"/>
</dbReference>
<evidence type="ECO:0000256" key="1">
    <source>
        <dbReference type="ARBA" id="ARBA00038476"/>
    </source>
</evidence>
<dbReference type="Proteomes" id="UP000319731">
    <property type="component" value="Unassembled WGS sequence"/>
</dbReference>
<accession>A0A507CIK0</accession>
<organism evidence="2 3">
    <name type="scientific">Synchytrium microbalum</name>
    <dbReference type="NCBI Taxonomy" id="1806994"/>
    <lineage>
        <taxon>Eukaryota</taxon>
        <taxon>Fungi</taxon>
        <taxon>Fungi incertae sedis</taxon>
        <taxon>Chytridiomycota</taxon>
        <taxon>Chytridiomycota incertae sedis</taxon>
        <taxon>Chytridiomycetes</taxon>
        <taxon>Synchytriales</taxon>
        <taxon>Synchytriaceae</taxon>
        <taxon>Synchytrium</taxon>
    </lineage>
</organism>
<dbReference type="GeneID" id="42001840"/>
<dbReference type="OrthoDB" id="265761at2759"/>
<evidence type="ECO:0000313" key="3">
    <source>
        <dbReference type="Proteomes" id="UP000319731"/>
    </source>
</evidence>